<organism evidence="2 3">
    <name type="scientific">Blepharisma stoltei</name>
    <dbReference type="NCBI Taxonomy" id="1481888"/>
    <lineage>
        <taxon>Eukaryota</taxon>
        <taxon>Sar</taxon>
        <taxon>Alveolata</taxon>
        <taxon>Ciliophora</taxon>
        <taxon>Postciliodesmatophora</taxon>
        <taxon>Heterotrichea</taxon>
        <taxon>Heterotrichida</taxon>
        <taxon>Blepharismidae</taxon>
        <taxon>Blepharisma</taxon>
    </lineage>
</organism>
<name>A0AAU9IST6_9CILI</name>
<comment type="caution">
    <text evidence="2">The sequence shown here is derived from an EMBL/GenBank/DDBJ whole genome shotgun (WGS) entry which is preliminary data.</text>
</comment>
<accession>A0AAU9IST6</accession>
<evidence type="ECO:0000256" key="1">
    <source>
        <dbReference type="SAM" id="Coils"/>
    </source>
</evidence>
<protein>
    <submittedName>
        <fullName evidence="2">Uncharacterized protein</fullName>
    </submittedName>
</protein>
<proteinExistence type="predicted"/>
<evidence type="ECO:0000313" key="3">
    <source>
        <dbReference type="Proteomes" id="UP001162131"/>
    </source>
</evidence>
<keyword evidence="1" id="KW-0175">Coiled coil</keyword>
<keyword evidence="3" id="KW-1185">Reference proteome</keyword>
<dbReference type="EMBL" id="CAJZBQ010000011">
    <property type="protein sequence ID" value="CAG9314280.1"/>
    <property type="molecule type" value="Genomic_DNA"/>
</dbReference>
<dbReference type="AlphaFoldDB" id="A0AAU9IST6"/>
<evidence type="ECO:0000313" key="2">
    <source>
        <dbReference type="EMBL" id="CAG9314280.1"/>
    </source>
</evidence>
<reference evidence="2" key="1">
    <citation type="submission" date="2021-09" db="EMBL/GenBank/DDBJ databases">
        <authorList>
            <consortium name="AG Swart"/>
            <person name="Singh M."/>
            <person name="Singh A."/>
            <person name="Seah K."/>
            <person name="Emmerich C."/>
        </authorList>
    </citation>
    <scope>NUCLEOTIDE SEQUENCE</scope>
    <source>
        <strain evidence="2">ATCC30299</strain>
    </source>
</reference>
<sequence>MSEELKKAVYILATINQHIKFPFKNPCLSKIFQNAFTSGIDNEDLRLLEKYTLPLPSFDSAYHIVKDIIRFQKWEDIFAWPNKLLQPFQVSDIPKKIQKVAFFCVCTNKDYIEEIEGYNLIVKLVLPEGILQCKYWEEWKSCSSSQEMDKNSKPKIYSAIFGFVKNWGVIPKNEETAENEIEKVEDEEARIEKIEDNPQYFEENDTKNINADQINEKFKQIEELSKCKQSNESNESLQAELIRVKIENKKACNDISEIKAMIEDVRNSLNEKIDETNINLKKV</sequence>
<gene>
    <name evidence="2" type="ORF">BSTOLATCC_MIC10075</name>
</gene>
<dbReference type="Proteomes" id="UP001162131">
    <property type="component" value="Unassembled WGS sequence"/>
</dbReference>
<feature type="coiled-coil region" evidence="1">
    <location>
        <begin position="227"/>
        <end position="275"/>
    </location>
</feature>